<organism evidence="6 7">
    <name type="scientific">Acidovorax kalamii</name>
    <dbReference type="NCBI Taxonomy" id="2004485"/>
    <lineage>
        <taxon>Bacteria</taxon>
        <taxon>Pseudomonadati</taxon>
        <taxon>Pseudomonadota</taxon>
        <taxon>Betaproteobacteria</taxon>
        <taxon>Burkholderiales</taxon>
        <taxon>Comamonadaceae</taxon>
        <taxon>Acidovorax</taxon>
    </lineage>
</organism>
<evidence type="ECO:0000256" key="2">
    <source>
        <dbReference type="ARBA" id="ARBA00023015"/>
    </source>
</evidence>
<dbReference type="SUPFAM" id="SSF53850">
    <property type="entry name" value="Periplasmic binding protein-like II"/>
    <property type="match status" value="1"/>
</dbReference>
<dbReference type="FunFam" id="1.10.10.10:FF:000001">
    <property type="entry name" value="LysR family transcriptional regulator"/>
    <property type="match status" value="1"/>
</dbReference>
<dbReference type="InterPro" id="IPR036388">
    <property type="entry name" value="WH-like_DNA-bd_sf"/>
</dbReference>
<evidence type="ECO:0000313" key="7">
    <source>
        <dbReference type="Proteomes" id="UP000215441"/>
    </source>
</evidence>
<proteinExistence type="inferred from homology"/>
<dbReference type="InterPro" id="IPR005119">
    <property type="entry name" value="LysR_subst-bd"/>
</dbReference>
<dbReference type="GO" id="GO:0043565">
    <property type="term" value="F:sequence-specific DNA binding"/>
    <property type="evidence" value="ECO:0007669"/>
    <property type="project" value="TreeGrafter"/>
</dbReference>
<dbReference type="PROSITE" id="PS50931">
    <property type="entry name" value="HTH_LYSR"/>
    <property type="match status" value="1"/>
</dbReference>
<dbReference type="Proteomes" id="UP000215441">
    <property type="component" value="Unassembled WGS sequence"/>
</dbReference>
<dbReference type="InterPro" id="IPR036390">
    <property type="entry name" value="WH_DNA-bd_sf"/>
</dbReference>
<dbReference type="PANTHER" id="PTHR30537">
    <property type="entry name" value="HTH-TYPE TRANSCRIPTIONAL REGULATOR"/>
    <property type="match status" value="1"/>
</dbReference>
<comment type="caution">
    <text evidence="6">The sequence shown here is derived from an EMBL/GenBank/DDBJ whole genome shotgun (WGS) entry which is preliminary data.</text>
</comment>
<name>A0A235EM09_9BURK</name>
<dbReference type="GO" id="GO:0003700">
    <property type="term" value="F:DNA-binding transcription factor activity"/>
    <property type="evidence" value="ECO:0007669"/>
    <property type="project" value="InterPro"/>
</dbReference>
<dbReference type="Pfam" id="PF00126">
    <property type="entry name" value="HTH_1"/>
    <property type="match status" value="1"/>
</dbReference>
<dbReference type="InterPro" id="IPR000847">
    <property type="entry name" value="LysR_HTH_N"/>
</dbReference>
<evidence type="ECO:0000259" key="5">
    <source>
        <dbReference type="PROSITE" id="PS50931"/>
    </source>
</evidence>
<dbReference type="AlphaFoldDB" id="A0A235EM09"/>
<dbReference type="GO" id="GO:0006351">
    <property type="term" value="P:DNA-templated transcription"/>
    <property type="evidence" value="ECO:0007669"/>
    <property type="project" value="TreeGrafter"/>
</dbReference>
<accession>A0A235EM09</accession>
<dbReference type="Gene3D" id="1.10.10.10">
    <property type="entry name" value="Winged helix-like DNA-binding domain superfamily/Winged helix DNA-binding domain"/>
    <property type="match status" value="1"/>
</dbReference>
<dbReference type="RefSeq" id="WP_094290214.1">
    <property type="nucleotide sequence ID" value="NZ_NOIG01000008.1"/>
</dbReference>
<dbReference type="SUPFAM" id="SSF46785">
    <property type="entry name" value="Winged helix' DNA-binding domain"/>
    <property type="match status" value="1"/>
</dbReference>
<dbReference type="PANTHER" id="PTHR30537:SF35">
    <property type="entry name" value="TRANSCRIPTIONAL REGULATORY PROTEIN"/>
    <property type="match status" value="1"/>
</dbReference>
<keyword evidence="7" id="KW-1185">Reference proteome</keyword>
<feature type="domain" description="HTH lysR-type" evidence="5">
    <location>
        <begin position="1"/>
        <end position="58"/>
    </location>
</feature>
<comment type="similarity">
    <text evidence="1">Belongs to the LysR transcriptional regulatory family.</text>
</comment>
<evidence type="ECO:0000256" key="4">
    <source>
        <dbReference type="ARBA" id="ARBA00023163"/>
    </source>
</evidence>
<evidence type="ECO:0000256" key="1">
    <source>
        <dbReference type="ARBA" id="ARBA00009437"/>
    </source>
</evidence>
<dbReference type="CDD" id="cd08422">
    <property type="entry name" value="PBP2_CrgA_like"/>
    <property type="match status" value="1"/>
</dbReference>
<dbReference type="Gene3D" id="3.40.190.290">
    <property type="match status" value="1"/>
</dbReference>
<sequence length="320" mass="35084">MDLSALTLLVEILDAGNLSLAARKLKMSRANVSYHLAQLEKSVGVQLVRRTTRRVEPTEVGLRLYDHGRSIVNEILAAQETIATLGKSLQGRVGLSMPVGYGQVVMAGWLIEFKRLYPGILLEVMFENRVSDLVREDVDIAIRIMTEPPPALVARPLGAVRYVVCASSDYAQVQGLPRQLSDLGAVPLISAGFIGRELRVAAYRNGQREEVLPRPTLLSENMLFLRDAVLAGLGVGLMPDYVVQDLVDRGQLVTALDDYRLSVFGTQMFLLYMPNRYQTSSVRTLIDFILAKVGEGRTAHPGGAPIMPLMSTARTPAPLS</sequence>
<reference evidence="6 7" key="1">
    <citation type="submission" date="2017-07" db="EMBL/GenBank/DDBJ databases">
        <title>Acidovorax KNDSW TSA 6 genome sequence and assembly.</title>
        <authorList>
            <person name="Mayilraj S."/>
        </authorList>
    </citation>
    <scope>NUCLEOTIDE SEQUENCE [LARGE SCALE GENOMIC DNA]</scope>
    <source>
        <strain evidence="6 7">KNDSW-TSA6</strain>
    </source>
</reference>
<gene>
    <name evidence="6" type="ORF">CBY09_12925</name>
</gene>
<dbReference type="EMBL" id="NOIG01000008">
    <property type="protein sequence ID" value="OYD50066.1"/>
    <property type="molecule type" value="Genomic_DNA"/>
</dbReference>
<dbReference type="Pfam" id="PF03466">
    <property type="entry name" value="LysR_substrate"/>
    <property type="match status" value="1"/>
</dbReference>
<dbReference type="InterPro" id="IPR058163">
    <property type="entry name" value="LysR-type_TF_proteobact-type"/>
</dbReference>
<keyword evidence="2" id="KW-0805">Transcription regulation</keyword>
<evidence type="ECO:0000313" key="6">
    <source>
        <dbReference type="EMBL" id="OYD50066.1"/>
    </source>
</evidence>
<keyword evidence="4" id="KW-0804">Transcription</keyword>
<evidence type="ECO:0000256" key="3">
    <source>
        <dbReference type="ARBA" id="ARBA00023125"/>
    </source>
</evidence>
<protein>
    <submittedName>
        <fullName evidence="6">LysR family transcriptional regulator</fullName>
    </submittedName>
</protein>
<dbReference type="OrthoDB" id="8714815at2"/>
<keyword evidence="3" id="KW-0238">DNA-binding</keyword>